<feature type="compositionally biased region" description="Polar residues" evidence="1">
    <location>
        <begin position="94"/>
        <end position="114"/>
    </location>
</feature>
<keyword evidence="2" id="KW-0812">Transmembrane</keyword>
<name>A0A914HER2_GLORO</name>
<evidence type="ECO:0000313" key="3">
    <source>
        <dbReference type="Proteomes" id="UP000887572"/>
    </source>
</evidence>
<evidence type="ECO:0000313" key="4">
    <source>
        <dbReference type="WBParaSite" id="Gr19_v10_g16319.t1"/>
    </source>
</evidence>
<feature type="region of interest" description="Disordered" evidence="1">
    <location>
        <begin position="78"/>
        <end position="125"/>
    </location>
</feature>
<sequence length="537" mass="59190">MNLWFGIPSVLPLFHLTTPPSPLLSLPRRHIHHLQIRCNLGSSTFFSSPTLLNQFEGASPTFFNKSFSLLMGQKEKNIPKIKSDEPGSGRPGSAISQEFQSGKQQLKSNTMWRKQQQEMQSSSPQQQHIYGFVPFKSVTIASNNNSPNSSSIYSASVHPSAIHNNSLTPATDYLHSIYAPPHLIHQHNRPESALHSLGGKNKKQQQNLGLMGSRPVSDMGMYKLTPSRCQSYTTLPRPEHGVPELVTEEPLLLPFNSITNQQQQIYGIGRENSNNISMSFRSPSVLSGSRSLGRKNSTATSLPPAYFGPDSNVLFNSSQIDFGPGLNDRHDEHGHQQEMTPWSTISLSSWLTIVFGSAIFCLSAVRLYWRADIVKGSQELFYGISAICAGILGVLASQHRSYCMLVAAFLHFATNVVFFVPFISGILPLVPFITSTSASFTGANKQSPLLNLGGTVNNSKELPVLAGAMVMLSLLQLAAAFSLLLYGCRTFGRTMRYIENSQRRTNAFQQQQGIGGNPTEEERANGEEMARKMGRNK</sequence>
<dbReference type="AlphaFoldDB" id="A0A914HER2"/>
<feature type="transmembrane region" description="Helical" evidence="2">
    <location>
        <begin position="380"/>
        <end position="397"/>
    </location>
</feature>
<feature type="region of interest" description="Disordered" evidence="1">
    <location>
        <begin position="195"/>
        <end position="216"/>
    </location>
</feature>
<keyword evidence="2" id="KW-1133">Transmembrane helix</keyword>
<keyword evidence="2" id="KW-0472">Membrane</keyword>
<feature type="region of interest" description="Disordered" evidence="1">
    <location>
        <begin position="507"/>
        <end position="537"/>
    </location>
</feature>
<proteinExistence type="predicted"/>
<evidence type="ECO:0000256" key="2">
    <source>
        <dbReference type="SAM" id="Phobius"/>
    </source>
</evidence>
<keyword evidence="3" id="KW-1185">Reference proteome</keyword>
<protein>
    <submittedName>
        <fullName evidence="4">Uncharacterized protein</fullName>
    </submittedName>
</protein>
<feature type="transmembrane region" description="Helical" evidence="2">
    <location>
        <begin position="464"/>
        <end position="486"/>
    </location>
</feature>
<feature type="compositionally biased region" description="Basic and acidic residues" evidence="1">
    <location>
        <begin position="78"/>
        <end position="87"/>
    </location>
</feature>
<accession>A0A914HER2</accession>
<feature type="transmembrane region" description="Helical" evidence="2">
    <location>
        <begin position="347"/>
        <end position="368"/>
    </location>
</feature>
<dbReference type="WBParaSite" id="Gr19_v10_g16319.t1">
    <property type="protein sequence ID" value="Gr19_v10_g16319.t1"/>
    <property type="gene ID" value="Gr19_v10_g16319"/>
</dbReference>
<feature type="compositionally biased region" description="Basic and acidic residues" evidence="1">
    <location>
        <begin position="520"/>
        <end position="531"/>
    </location>
</feature>
<feature type="transmembrane region" description="Helical" evidence="2">
    <location>
        <begin position="404"/>
        <end position="427"/>
    </location>
</feature>
<reference evidence="4" key="1">
    <citation type="submission" date="2022-11" db="UniProtKB">
        <authorList>
            <consortium name="WormBaseParasite"/>
        </authorList>
    </citation>
    <scope>IDENTIFICATION</scope>
</reference>
<organism evidence="3 4">
    <name type="scientific">Globodera rostochiensis</name>
    <name type="common">Golden nematode worm</name>
    <name type="synonym">Heterodera rostochiensis</name>
    <dbReference type="NCBI Taxonomy" id="31243"/>
    <lineage>
        <taxon>Eukaryota</taxon>
        <taxon>Metazoa</taxon>
        <taxon>Ecdysozoa</taxon>
        <taxon>Nematoda</taxon>
        <taxon>Chromadorea</taxon>
        <taxon>Rhabditida</taxon>
        <taxon>Tylenchina</taxon>
        <taxon>Tylenchomorpha</taxon>
        <taxon>Tylenchoidea</taxon>
        <taxon>Heteroderidae</taxon>
        <taxon>Heteroderinae</taxon>
        <taxon>Globodera</taxon>
    </lineage>
</organism>
<evidence type="ECO:0000256" key="1">
    <source>
        <dbReference type="SAM" id="MobiDB-lite"/>
    </source>
</evidence>
<dbReference type="Proteomes" id="UP000887572">
    <property type="component" value="Unplaced"/>
</dbReference>